<dbReference type="PANTHER" id="PTHR34836">
    <property type="entry name" value="OS06G0188250 PROTEIN"/>
    <property type="match status" value="1"/>
</dbReference>
<evidence type="ECO:0000256" key="16">
    <source>
        <dbReference type="SAM" id="Phobius"/>
    </source>
</evidence>
<dbReference type="InterPro" id="IPR019594">
    <property type="entry name" value="Glu/Gly-bd"/>
</dbReference>
<evidence type="ECO:0000256" key="1">
    <source>
        <dbReference type="ARBA" id="ARBA00004141"/>
    </source>
</evidence>
<keyword evidence="5 16" id="KW-0812">Transmembrane</keyword>
<keyword evidence="9 15" id="KW-0472">Membrane</keyword>
<keyword evidence="12 15" id="KW-1071">Ligand-gated ion channel</keyword>
<gene>
    <name evidence="19" type="ORF">LVIROSA_LOCUS19292</name>
</gene>
<feature type="transmembrane region" description="Helical" evidence="16">
    <location>
        <begin position="603"/>
        <end position="623"/>
    </location>
</feature>
<evidence type="ECO:0000313" key="19">
    <source>
        <dbReference type="EMBL" id="CAH1432653.1"/>
    </source>
</evidence>
<dbReference type="Gene3D" id="3.40.190.10">
    <property type="entry name" value="Periplasmic binding protein-like II"/>
    <property type="match status" value="3"/>
</dbReference>
<keyword evidence="7 16" id="KW-1133">Transmembrane helix</keyword>
<evidence type="ECO:0000256" key="17">
    <source>
        <dbReference type="SAM" id="SignalP"/>
    </source>
</evidence>
<evidence type="ECO:0000256" key="8">
    <source>
        <dbReference type="ARBA" id="ARBA00023065"/>
    </source>
</evidence>
<dbReference type="Gene3D" id="1.10.287.70">
    <property type="match status" value="1"/>
</dbReference>
<dbReference type="PANTHER" id="PTHR34836:SF1">
    <property type="entry name" value="OS09G0428600 PROTEIN"/>
    <property type="match status" value="1"/>
</dbReference>
<dbReference type="AlphaFoldDB" id="A0AAU9MX73"/>
<evidence type="ECO:0000256" key="7">
    <source>
        <dbReference type="ARBA" id="ARBA00022989"/>
    </source>
</evidence>
<evidence type="ECO:0000256" key="12">
    <source>
        <dbReference type="ARBA" id="ARBA00023286"/>
    </source>
</evidence>
<dbReference type="GO" id="GO:0015276">
    <property type="term" value="F:ligand-gated monoatomic ion channel activity"/>
    <property type="evidence" value="ECO:0007669"/>
    <property type="project" value="InterPro"/>
</dbReference>
<dbReference type="InterPro" id="IPR001320">
    <property type="entry name" value="Iontro_rcpt_C"/>
</dbReference>
<name>A0AAU9MX73_9ASTR</name>
<feature type="chain" id="PRO_5043515942" description="Glutamate receptor" evidence="17">
    <location>
        <begin position="27"/>
        <end position="903"/>
    </location>
</feature>
<feature type="signal peptide" evidence="17">
    <location>
        <begin position="1"/>
        <end position="26"/>
    </location>
</feature>
<accession>A0AAU9MX73</accession>
<dbReference type="InterPro" id="IPR015683">
    <property type="entry name" value="Ionotropic_Glu_rcpt"/>
</dbReference>
<dbReference type="SUPFAM" id="SSF53822">
    <property type="entry name" value="Periplasmic binding protein-like I"/>
    <property type="match status" value="1"/>
</dbReference>
<evidence type="ECO:0000256" key="14">
    <source>
        <dbReference type="ARBA" id="ARBA00049638"/>
    </source>
</evidence>
<dbReference type="InterPro" id="IPR028082">
    <property type="entry name" value="Peripla_BP_I"/>
</dbReference>
<comment type="similarity">
    <text evidence="2 15">Belongs to the glutamate-gated ion channel (TC 1.A.10.1) family.</text>
</comment>
<keyword evidence="4 15" id="KW-0813">Transport</keyword>
<feature type="transmembrane region" description="Helical" evidence="16">
    <location>
        <begin position="659"/>
        <end position="677"/>
    </location>
</feature>
<dbReference type="InterPro" id="IPR017103">
    <property type="entry name" value="Iontropic_Glu_rcpt_pln"/>
</dbReference>
<dbReference type="SUPFAM" id="SSF53850">
    <property type="entry name" value="Periplasmic binding protein-like II"/>
    <property type="match status" value="1"/>
</dbReference>
<evidence type="ECO:0000256" key="5">
    <source>
        <dbReference type="ARBA" id="ARBA00022692"/>
    </source>
</evidence>
<dbReference type="PIRSF" id="PIRSF037090">
    <property type="entry name" value="Iontro_Glu-like_rcpt_pln"/>
    <property type="match status" value="1"/>
</dbReference>
<keyword evidence="20" id="KW-1185">Reference proteome</keyword>
<feature type="domain" description="Ionotropic glutamate receptor C-terminal" evidence="18">
    <location>
        <begin position="475"/>
        <end position="784"/>
    </location>
</feature>
<dbReference type="GO" id="GO:0016020">
    <property type="term" value="C:membrane"/>
    <property type="evidence" value="ECO:0007669"/>
    <property type="project" value="UniProtKB-SubCell"/>
</dbReference>
<comment type="function">
    <text evidence="14">Glutamate-gated receptor that probably acts as a non-selective cation channel. May be involved in light-signal transduction and calcium homeostasis via the regulation of calcium influx into cells.</text>
</comment>
<comment type="caution">
    <text evidence="19">The sequence shown here is derived from an EMBL/GenBank/DDBJ whole genome shotgun (WGS) entry which is preliminary data.</text>
</comment>
<dbReference type="Pfam" id="PF10613">
    <property type="entry name" value="Lig_chan-Glu_bd"/>
    <property type="match status" value="1"/>
</dbReference>
<dbReference type="EMBL" id="CAKMRJ010003334">
    <property type="protein sequence ID" value="CAH1432653.1"/>
    <property type="molecule type" value="Genomic_DNA"/>
</dbReference>
<evidence type="ECO:0000256" key="3">
    <source>
        <dbReference type="ARBA" id="ARBA00011095"/>
    </source>
</evidence>
<comment type="subunit">
    <text evidence="3">May form heteromers.</text>
</comment>
<feature type="transmembrane region" description="Helical" evidence="16">
    <location>
        <begin position="630"/>
        <end position="647"/>
    </location>
</feature>
<evidence type="ECO:0000256" key="11">
    <source>
        <dbReference type="ARBA" id="ARBA00023180"/>
    </source>
</evidence>
<dbReference type="Pfam" id="PF01094">
    <property type="entry name" value="ANF_receptor"/>
    <property type="match status" value="1"/>
</dbReference>
<evidence type="ECO:0000256" key="10">
    <source>
        <dbReference type="ARBA" id="ARBA00023170"/>
    </source>
</evidence>
<evidence type="ECO:0000256" key="13">
    <source>
        <dbReference type="ARBA" id="ARBA00023303"/>
    </source>
</evidence>
<evidence type="ECO:0000256" key="6">
    <source>
        <dbReference type="ARBA" id="ARBA00022729"/>
    </source>
</evidence>
<keyword evidence="10 15" id="KW-0675">Receptor</keyword>
<evidence type="ECO:0000256" key="9">
    <source>
        <dbReference type="ARBA" id="ARBA00023136"/>
    </source>
</evidence>
<keyword evidence="13 15" id="KW-0407">Ion channel</keyword>
<dbReference type="Gene3D" id="3.40.50.2300">
    <property type="match status" value="2"/>
</dbReference>
<sequence>MKNITHPLRLSLFVAIILLLVGVAYPYPMESMNLEANKITKSSKSNNVIQVDIGLLLDSSWKSKVLLKSFIEMAHSDFYATHSMYTTRLYLRTLYSNNAIDAVSGVVELLKDQVKAIIGPKNLVEAIFITELGEKSHVPIISFDSASYSHLHIQKPYLIRNSVTDSFLAPTIALIKEFKWNKIAFIYEDGMFDTCIFSTLRDSFQRDGIHMSYMSIIPSNATNHQISNELGKLNQLETTVFVVHMRHLLGSRFFKHAKGLGMMIKGYAWVITDVLANSLHLIDSTLMNSFDGVLGIRPHAPSSRVLENFTRRWQEHSHVINTSSLTTHEISVYGSWAYDTIWALATGIEGVRNKELSFVKEKNNKNGGEISQLGISRVGPQLLKVINNKRIQGLSAKLFLSRKERDQLANYQIFNLDGGQRIVGYWSKDKGICRELDSNDRLENSTSVESLKKIIWPGETTNIPVGWMLLKSGKKLRVAVPKKRGFTQFVKVKRNNNTNDTEVTGFCIDLFEEALKLLPFEVVPEYFPFMNSSGQSSGTYDELLSQLQSKTVDAVIGDTTIVYNRTTFVDFTLPYSEPGIVMLVPIKDDKLRGIWVFIRPLKWDLWCTIAGACLFVGLAIHVLERNGDRPWKFGLFFCFPILILAFPERKIVYNNWSRFVLVIWLFMAYIIMQGSFAKDILTRKLKYEESQLREYQTMEEYAFALKNGCQNDGVDAIFDEIPNIRLFMHTYGPKYMMVGQTFPTDGFGFAFPLGSPLVPYMSRAILNITESDMMRDLKEKHFGDKYSSQDFNPQISPEAPGLNAYNFAGLFIVTAFATMIALLCSESSFGKKCAFKLKDYEKKQGSSFSSNKVVALDDCDIVSVSGVSTNIILPTHIHQDDANANAHAPPYVDADEDSIYEEV</sequence>
<comment type="function">
    <text evidence="15">Glutamate-gated receptor that probably acts as non-selective cation channel.</text>
</comment>
<protein>
    <recommendedName>
        <fullName evidence="15">Glutamate receptor</fullName>
    </recommendedName>
</protein>
<evidence type="ECO:0000256" key="4">
    <source>
        <dbReference type="ARBA" id="ARBA00022448"/>
    </source>
</evidence>
<feature type="transmembrane region" description="Helical" evidence="16">
    <location>
        <begin position="804"/>
        <end position="823"/>
    </location>
</feature>
<dbReference type="CDD" id="cd13686">
    <property type="entry name" value="GluR_Plant"/>
    <property type="match status" value="1"/>
</dbReference>
<dbReference type="InterPro" id="IPR001828">
    <property type="entry name" value="ANF_lig-bd_rcpt"/>
</dbReference>
<keyword evidence="6 17" id="KW-0732">Signal</keyword>
<dbReference type="SMART" id="SM00079">
    <property type="entry name" value="PBPe"/>
    <property type="match status" value="1"/>
</dbReference>
<evidence type="ECO:0000313" key="20">
    <source>
        <dbReference type="Proteomes" id="UP001157418"/>
    </source>
</evidence>
<dbReference type="FunFam" id="3.40.190.10:FF:000103">
    <property type="entry name" value="Glutamate receptor"/>
    <property type="match status" value="1"/>
</dbReference>
<keyword evidence="11" id="KW-0325">Glycoprotein</keyword>
<comment type="subcellular location">
    <subcellularLocation>
        <location evidence="1">Membrane</location>
        <topology evidence="1">Multi-pass membrane protein</topology>
    </subcellularLocation>
</comment>
<dbReference type="Proteomes" id="UP001157418">
    <property type="component" value="Unassembled WGS sequence"/>
</dbReference>
<proteinExistence type="inferred from homology"/>
<evidence type="ECO:0000259" key="18">
    <source>
        <dbReference type="SMART" id="SM00079"/>
    </source>
</evidence>
<keyword evidence="8 15" id="KW-0406">Ion transport</keyword>
<reference evidence="19 20" key="1">
    <citation type="submission" date="2022-01" db="EMBL/GenBank/DDBJ databases">
        <authorList>
            <person name="Xiong W."/>
            <person name="Schranz E."/>
        </authorList>
    </citation>
    <scope>NUCLEOTIDE SEQUENCE [LARGE SCALE GENOMIC DNA]</scope>
</reference>
<evidence type="ECO:0000256" key="15">
    <source>
        <dbReference type="PIRNR" id="PIRNR037090"/>
    </source>
</evidence>
<evidence type="ECO:0000256" key="2">
    <source>
        <dbReference type="ARBA" id="ARBA00008685"/>
    </source>
</evidence>
<organism evidence="19 20">
    <name type="scientific">Lactuca virosa</name>
    <dbReference type="NCBI Taxonomy" id="75947"/>
    <lineage>
        <taxon>Eukaryota</taxon>
        <taxon>Viridiplantae</taxon>
        <taxon>Streptophyta</taxon>
        <taxon>Embryophyta</taxon>
        <taxon>Tracheophyta</taxon>
        <taxon>Spermatophyta</taxon>
        <taxon>Magnoliopsida</taxon>
        <taxon>eudicotyledons</taxon>
        <taxon>Gunneridae</taxon>
        <taxon>Pentapetalae</taxon>
        <taxon>asterids</taxon>
        <taxon>campanulids</taxon>
        <taxon>Asterales</taxon>
        <taxon>Asteraceae</taxon>
        <taxon>Cichorioideae</taxon>
        <taxon>Cichorieae</taxon>
        <taxon>Lactucinae</taxon>
        <taxon>Lactuca</taxon>
    </lineage>
</organism>